<evidence type="ECO:0000313" key="1">
    <source>
        <dbReference type="EMBL" id="QCE03296.1"/>
    </source>
</evidence>
<gene>
    <name evidence="1" type="ORF">DEO72_LG8g1320</name>
</gene>
<dbReference type="Proteomes" id="UP000501690">
    <property type="component" value="Linkage Group LG8"/>
</dbReference>
<dbReference type="EMBL" id="CP039352">
    <property type="protein sequence ID" value="QCE03296.1"/>
    <property type="molecule type" value="Genomic_DNA"/>
</dbReference>
<reference evidence="1 2" key="1">
    <citation type="submission" date="2019-04" db="EMBL/GenBank/DDBJ databases">
        <title>An improved genome assembly and genetic linkage map for asparagus bean, Vigna unguiculata ssp. sesquipedialis.</title>
        <authorList>
            <person name="Xia Q."/>
            <person name="Zhang R."/>
            <person name="Dong Y."/>
        </authorList>
    </citation>
    <scope>NUCLEOTIDE SEQUENCE [LARGE SCALE GENOMIC DNA]</scope>
    <source>
        <tissue evidence="1">Leaf</tissue>
    </source>
</reference>
<protein>
    <submittedName>
        <fullName evidence="1">Uncharacterized protein</fullName>
    </submittedName>
</protein>
<dbReference type="AlphaFoldDB" id="A0A4D6MPE1"/>
<keyword evidence="2" id="KW-1185">Reference proteome</keyword>
<proteinExistence type="predicted"/>
<sequence>MDMEGFRNPSSQESIPVNWHELQRKLEWKAVLGVQAKNKRVLGVKDISNSRFSKDSRNRLAAQSLPPGGISKMGVVLDFGLNRLAAMNICQAAQHCSGMKKPGLCGELIHRLVAFCLPPGDGEARYWFAISGSENEEESCSGVKLKQVFGEWDIMFAKGQAITRRLAARVCAPGDRTSVRGPCTAWRLAARYAPPGDVCKIVALGERWCLAVGWYRQAEMLCHERVGSWMWLTCDDMSGEVPYAGRYGTGGSHVLDYAGEDVDTGDAEDAQATE</sequence>
<accession>A0A4D6MPE1</accession>
<organism evidence="1 2">
    <name type="scientific">Vigna unguiculata</name>
    <name type="common">Cowpea</name>
    <dbReference type="NCBI Taxonomy" id="3917"/>
    <lineage>
        <taxon>Eukaryota</taxon>
        <taxon>Viridiplantae</taxon>
        <taxon>Streptophyta</taxon>
        <taxon>Embryophyta</taxon>
        <taxon>Tracheophyta</taxon>
        <taxon>Spermatophyta</taxon>
        <taxon>Magnoliopsida</taxon>
        <taxon>eudicotyledons</taxon>
        <taxon>Gunneridae</taxon>
        <taxon>Pentapetalae</taxon>
        <taxon>rosids</taxon>
        <taxon>fabids</taxon>
        <taxon>Fabales</taxon>
        <taxon>Fabaceae</taxon>
        <taxon>Papilionoideae</taxon>
        <taxon>50 kb inversion clade</taxon>
        <taxon>NPAAA clade</taxon>
        <taxon>indigoferoid/millettioid clade</taxon>
        <taxon>Phaseoleae</taxon>
        <taxon>Vigna</taxon>
    </lineage>
</organism>
<evidence type="ECO:0000313" key="2">
    <source>
        <dbReference type="Proteomes" id="UP000501690"/>
    </source>
</evidence>
<name>A0A4D6MPE1_VIGUN</name>